<name>A0ABW2J4I0_9BURK</name>
<dbReference type="Gene3D" id="3.40.50.300">
    <property type="entry name" value="P-loop containing nucleotide triphosphate hydrolases"/>
    <property type="match status" value="1"/>
</dbReference>
<dbReference type="SUPFAM" id="SSF52540">
    <property type="entry name" value="P-loop containing nucleoside triphosphate hydrolases"/>
    <property type="match status" value="1"/>
</dbReference>
<keyword evidence="2" id="KW-0813">Transport</keyword>
<reference evidence="8" key="1">
    <citation type="journal article" date="2019" name="Int. J. Syst. Evol. Microbiol.">
        <title>The Global Catalogue of Microorganisms (GCM) 10K type strain sequencing project: providing services to taxonomists for standard genome sequencing and annotation.</title>
        <authorList>
            <consortium name="The Broad Institute Genomics Platform"/>
            <consortium name="The Broad Institute Genome Sequencing Center for Infectious Disease"/>
            <person name="Wu L."/>
            <person name="Ma J."/>
        </authorList>
    </citation>
    <scope>NUCLEOTIDE SEQUENCE [LARGE SCALE GENOMIC DNA]</scope>
    <source>
        <strain evidence="8">CCUG 36956</strain>
    </source>
</reference>
<dbReference type="PROSITE" id="PS00211">
    <property type="entry name" value="ABC_TRANSPORTER_1"/>
    <property type="match status" value="1"/>
</dbReference>
<dbReference type="InterPro" id="IPR013563">
    <property type="entry name" value="Oligopep_ABC_C"/>
</dbReference>
<sequence>MTEPLQPSQPLPHLQPLLELRDVSKRFGKPLDALAKVANLFGASMTAEVVHAVDQVTLTIHSGEVVGLVGESGCGKSTLGRMAVGLHALSSGTRWWKGTDLATVSVAQRRQQQLAMQMIFQDPYASLNPRLRIQDIVGEAPLAHRMISAAQQKDYVAQLLQKVGLDPALARRFPHQFSGGQRARIGIARALAVNPQLLVCDEAVAALDVSIQAQVLNLFIKLRDELNLTYLFISHDLGVVRHVSDRVVIMYLGRIVESSPTAELFARPNHPYTVALLASAPKLEVKKIDFYAVKGEIPSPLHPPSGCHFHPRCPHAMPRCSVEQPLLKEIAPGHFSACHLNDSIS</sequence>
<dbReference type="GO" id="GO:0005524">
    <property type="term" value="F:ATP binding"/>
    <property type="evidence" value="ECO:0007669"/>
    <property type="project" value="UniProtKB-KW"/>
</dbReference>
<dbReference type="RefSeq" id="WP_382233366.1">
    <property type="nucleotide sequence ID" value="NZ_JBHTCC010000001.1"/>
</dbReference>
<evidence type="ECO:0000256" key="4">
    <source>
        <dbReference type="ARBA" id="ARBA00022741"/>
    </source>
</evidence>
<keyword evidence="3" id="KW-0472">Membrane</keyword>
<feature type="domain" description="ABC transporter" evidence="6">
    <location>
        <begin position="35"/>
        <end position="277"/>
    </location>
</feature>
<dbReference type="InterPro" id="IPR017871">
    <property type="entry name" value="ABC_transporter-like_CS"/>
</dbReference>
<keyword evidence="4" id="KW-0547">Nucleotide-binding</keyword>
<proteinExistence type="inferred from homology"/>
<dbReference type="NCBIfam" id="TIGR01727">
    <property type="entry name" value="oligo_HPY"/>
    <property type="match status" value="1"/>
</dbReference>
<dbReference type="InterPro" id="IPR003593">
    <property type="entry name" value="AAA+_ATPase"/>
</dbReference>
<keyword evidence="5 7" id="KW-0067">ATP-binding</keyword>
<accession>A0ABW2J4I0</accession>
<dbReference type="InterPro" id="IPR050319">
    <property type="entry name" value="ABC_transp_ATP-bind"/>
</dbReference>
<dbReference type="Pfam" id="PF08352">
    <property type="entry name" value="oligo_HPY"/>
    <property type="match status" value="1"/>
</dbReference>
<protein>
    <submittedName>
        <fullName evidence="7">ABC transporter ATP-binding protein</fullName>
    </submittedName>
</protein>
<dbReference type="PROSITE" id="PS50893">
    <property type="entry name" value="ABC_TRANSPORTER_2"/>
    <property type="match status" value="1"/>
</dbReference>
<dbReference type="SMART" id="SM00382">
    <property type="entry name" value="AAA"/>
    <property type="match status" value="1"/>
</dbReference>
<gene>
    <name evidence="7" type="ORF">ACFQO0_07365</name>
</gene>
<evidence type="ECO:0000256" key="5">
    <source>
        <dbReference type="ARBA" id="ARBA00022840"/>
    </source>
</evidence>
<keyword evidence="3" id="KW-1003">Cell membrane</keyword>
<dbReference type="CDD" id="cd03257">
    <property type="entry name" value="ABC_NikE_OppD_transporters"/>
    <property type="match status" value="1"/>
</dbReference>
<evidence type="ECO:0000313" key="7">
    <source>
        <dbReference type="EMBL" id="MFC7298251.1"/>
    </source>
</evidence>
<dbReference type="Proteomes" id="UP001596379">
    <property type="component" value="Unassembled WGS sequence"/>
</dbReference>
<dbReference type="Pfam" id="PF00005">
    <property type="entry name" value="ABC_tran"/>
    <property type="match status" value="1"/>
</dbReference>
<dbReference type="InterPro" id="IPR027417">
    <property type="entry name" value="P-loop_NTPase"/>
</dbReference>
<evidence type="ECO:0000256" key="2">
    <source>
        <dbReference type="ARBA" id="ARBA00022448"/>
    </source>
</evidence>
<evidence type="ECO:0000313" key="8">
    <source>
        <dbReference type="Proteomes" id="UP001596379"/>
    </source>
</evidence>
<comment type="caution">
    <text evidence="7">The sequence shown here is derived from an EMBL/GenBank/DDBJ whole genome shotgun (WGS) entry which is preliminary data.</text>
</comment>
<dbReference type="InterPro" id="IPR003439">
    <property type="entry name" value="ABC_transporter-like_ATP-bd"/>
</dbReference>
<dbReference type="PANTHER" id="PTHR43776">
    <property type="entry name" value="TRANSPORT ATP-BINDING PROTEIN"/>
    <property type="match status" value="1"/>
</dbReference>
<dbReference type="EMBL" id="JBHTCC010000001">
    <property type="protein sequence ID" value="MFC7298251.1"/>
    <property type="molecule type" value="Genomic_DNA"/>
</dbReference>
<organism evidence="7 8">
    <name type="scientific">Herminiimonas aquatilis</name>
    <dbReference type="NCBI Taxonomy" id="345342"/>
    <lineage>
        <taxon>Bacteria</taxon>
        <taxon>Pseudomonadati</taxon>
        <taxon>Pseudomonadota</taxon>
        <taxon>Betaproteobacteria</taxon>
        <taxon>Burkholderiales</taxon>
        <taxon>Oxalobacteraceae</taxon>
        <taxon>Herminiimonas</taxon>
    </lineage>
</organism>
<evidence type="ECO:0000256" key="3">
    <source>
        <dbReference type="ARBA" id="ARBA00022475"/>
    </source>
</evidence>
<dbReference type="PANTHER" id="PTHR43776:SF7">
    <property type="entry name" value="D,D-DIPEPTIDE TRANSPORT ATP-BINDING PROTEIN DDPF-RELATED"/>
    <property type="match status" value="1"/>
</dbReference>
<evidence type="ECO:0000259" key="6">
    <source>
        <dbReference type="PROSITE" id="PS50893"/>
    </source>
</evidence>
<evidence type="ECO:0000256" key="1">
    <source>
        <dbReference type="ARBA" id="ARBA00005417"/>
    </source>
</evidence>
<keyword evidence="8" id="KW-1185">Reference proteome</keyword>
<comment type="similarity">
    <text evidence="1">Belongs to the ABC transporter superfamily.</text>
</comment>